<comment type="caution">
    <text evidence="5">The sequence shown here is derived from an EMBL/GenBank/DDBJ whole genome shotgun (WGS) entry which is preliminary data.</text>
</comment>
<feature type="compositionally biased region" description="Basic and acidic residues" evidence="3">
    <location>
        <begin position="616"/>
        <end position="627"/>
    </location>
</feature>
<keyword evidence="4" id="KW-0812">Transmembrane</keyword>
<dbReference type="SUPFAM" id="SSF52540">
    <property type="entry name" value="P-loop containing nucleoside triphosphate hydrolases"/>
    <property type="match status" value="1"/>
</dbReference>
<dbReference type="PANTHER" id="PTHR32309:SF31">
    <property type="entry name" value="CAPSULAR EXOPOLYSACCHARIDE FAMILY"/>
    <property type="match status" value="1"/>
</dbReference>
<dbReference type="RefSeq" id="WP_191828559.1">
    <property type="nucleotide sequence ID" value="NZ_JACYHB010000005.1"/>
</dbReference>
<sequence>MTLREFIRTVWAAKYYVLAAVLVVLVGAGVYLDRQTTVYEATANVQIVAAESVPGANQEASSVTVDTEPEMVRLPAVVEPATEALDDGTDPRVLAANVEGFYNAEDLTMSVVARGGSRVQAAHRANAVAQAYIAYLPTVLDEQVAALDERRDALREQLDKLQGQLVLDPDDPLAQAERDTIVSQYQAVSAQRSTFDSIVSPAVLVDPATSAVPLGLPAPLVLAIALLAGLVAGVGLAFAKRGLDLRVRTTAEAVRLAATPVLAELFDVRSADKEFRHSGNLPVSSRHASPFTESVRELRTAVRVSLGDVQDAVVVVTAADPHAPRAFITANLAASFALSGRSTLVLCGDLRRPQLADLLPAPESWSGEPGEIRPTRIPNLQLMSIQDEEMDPADFLATTDVRNLVDGLRDKATIVVVDAPPVLAAADATILGGYANGVVLVASLERTDRVVLQEAAERLRINNVPLAGIALAGVKGDRRMHYASSYGADAPLVASAEPAEDETAAGSPPSAEVADGRPSDPVEPGRSTGTVPAAESDDATGKRAADATEKATAPEHETADENPVPAEAIGQGSPERKKDSDAPDPGSRRGARAQARRLEPKWSKVPGSQGGAAPDEPQRTVDDDGIRRRPFRW</sequence>
<feature type="region of interest" description="Disordered" evidence="3">
    <location>
        <begin position="495"/>
        <end position="633"/>
    </location>
</feature>
<feature type="compositionally biased region" description="Basic and acidic residues" evidence="3">
    <location>
        <begin position="539"/>
        <end position="559"/>
    </location>
</feature>
<dbReference type="Gene3D" id="3.40.50.300">
    <property type="entry name" value="P-loop containing nucleotide triphosphate hydrolases"/>
    <property type="match status" value="1"/>
</dbReference>
<dbReference type="Proteomes" id="UP000610846">
    <property type="component" value="Unassembled WGS sequence"/>
</dbReference>
<evidence type="ECO:0000256" key="3">
    <source>
        <dbReference type="SAM" id="MobiDB-lite"/>
    </source>
</evidence>
<dbReference type="AlphaFoldDB" id="A0A927IZZ8"/>
<evidence type="ECO:0008006" key="7">
    <source>
        <dbReference type="Google" id="ProtNLM"/>
    </source>
</evidence>
<dbReference type="EMBL" id="JACYHB010000005">
    <property type="protein sequence ID" value="MBD8078968.1"/>
    <property type="molecule type" value="Genomic_DNA"/>
</dbReference>
<feature type="transmembrane region" description="Helical" evidence="4">
    <location>
        <begin position="220"/>
        <end position="239"/>
    </location>
</feature>
<dbReference type="InterPro" id="IPR027417">
    <property type="entry name" value="P-loop_NTPase"/>
</dbReference>
<dbReference type="InterPro" id="IPR005702">
    <property type="entry name" value="Wzc-like_C"/>
</dbReference>
<accession>A0A927IZZ8</accession>
<keyword evidence="1" id="KW-0547">Nucleotide-binding</keyword>
<name>A0A927IZZ8_9MICO</name>
<evidence type="ECO:0000313" key="6">
    <source>
        <dbReference type="Proteomes" id="UP000610846"/>
    </source>
</evidence>
<keyword evidence="4" id="KW-1133">Transmembrane helix</keyword>
<evidence type="ECO:0000313" key="5">
    <source>
        <dbReference type="EMBL" id="MBD8078968.1"/>
    </source>
</evidence>
<keyword evidence="6" id="KW-1185">Reference proteome</keyword>
<dbReference type="CDD" id="cd05387">
    <property type="entry name" value="BY-kinase"/>
    <property type="match status" value="1"/>
</dbReference>
<reference evidence="5" key="1">
    <citation type="journal article" date="2018" name="Curr. Microbiol.">
        <title>Cellulosimicrobium arenosum sp. nov., Isolated from Marine Sediment Sand.</title>
        <authorList>
            <person name="Oh M."/>
            <person name="Kim J.H."/>
            <person name="Yoon J.H."/>
            <person name="Schumann P."/>
            <person name="Kim W."/>
        </authorList>
    </citation>
    <scope>NUCLEOTIDE SEQUENCE</scope>
    <source>
        <strain evidence="5">KCTC 49039</strain>
    </source>
</reference>
<evidence type="ECO:0000256" key="2">
    <source>
        <dbReference type="ARBA" id="ARBA00022840"/>
    </source>
</evidence>
<keyword evidence="4" id="KW-0472">Membrane</keyword>
<organism evidence="5 6">
    <name type="scientific">Cellulosimicrobium arenosum</name>
    <dbReference type="NCBI Taxonomy" id="2708133"/>
    <lineage>
        <taxon>Bacteria</taxon>
        <taxon>Bacillati</taxon>
        <taxon>Actinomycetota</taxon>
        <taxon>Actinomycetes</taxon>
        <taxon>Micrococcales</taxon>
        <taxon>Promicromonosporaceae</taxon>
        <taxon>Cellulosimicrobium</taxon>
    </lineage>
</organism>
<reference evidence="5" key="2">
    <citation type="submission" date="2020-09" db="EMBL/GenBank/DDBJ databases">
        <authorList>
            <person name="Yu Y."/>
        </authorList>
    </citation>
    <scope>NUCLEOTIDE SEQUENCE</scope>
    <source>
        <strain evidence="5">KCTC 49039</strain>
    </source>
</reference>
<keyword evidence="2" id="KW-0067">ATP-binding</keyword>
<evidence type="ECO:0000256" key="1">
    <source>
        <dbReference type="ARBA" id="ARBA00022741"/>
    </source>
</evidence>
<protein>
    <recommendedName>
        <fullName evidence="7">Lipopolysaccharide biosynthesis protein</fullName>
    </recommendedName>
</protein>
<proteinExistence type="predicted"/>
<gene>
    <name evidence="5" type="ORF">IF651_07845</name>
</gene>
<evidence type="ECO:0000256" key="4">
    <source>
        <dbReference type="SAM" id="Phobius"/>
    </source>
</evidence>
<dbReference type="PANTHER" id="PTHR32309">
    <property type="entry name" value="TYROSINE-PROTEIN KINASE"/>
    <property type="match status" value="1"/>
</dbReference>
<dbReference type="InterPro" id="IPR050445">
    <property type="entry name" value="Bact_polysacc_biosynth/exp"/>
</dbReference>
<feature type="transmembrane region" description="Helical" evidence="4">
    <location>
        <begin position="12"/>
        <end position="32"/>
    </location>
</feature>